<feature type="chain" id="PRO_5046070593" evidence="4">
    <location>
        <begin position="25"/>
        <end position="253"/>
    </location>
</feature>
<dbReference type="PANTHER" id="PTHR30632:SF14">
    <property type="entry name" value="TUNGSTATE_MOLYBDATE_CHROMATE-BINDING PROTEIN MODA"/>
    <property type="match status" value="1"/>
</dbReference>
<dbReference type="RefSeq" id="WP_200243427.1">
    <property type="nucleotide sequence ID" value="NZ_NRRV01000136.1"/>
</dbReference>
<keyword evidence="6" id="KW-1185">Reference proteome</keyword>
<dbReference type="PANTHER" id="PTHR30632">
    <property type="entry name" value="MOLYBDATE-BINDING PERIPLASMIC PROTEIN"/>
    <property type="match status" value="1"/>
</dbReference>
<evidence type="ECO:0000313" key="5">
    <source>
        <dbReference type="EMBL" id="MBK1633887.1"/>
    </source>
</evidence>
<protein>
    <submittedName>
        <fullName evidence="5">Molybdate ABC transporter substrate-binding protein</fullName>
    </submittedName>
</protein>
<reference evidence="5 6" key="1">
    <citation type="journal article" date="2020" name="Microorganisms">
        <title>Osmotic Adaptation and Compatible Solute Biosynthesis of Phototrophic Bacteria as Revealed from Genome Analyses.</title>
        <authorList>
            <person name="Imhoff J.F."/>
            <person name="Rahn T."/>
            <person name="Kunzel S."/>
            <person name="Keller A."/>
            <person name="Neulinger S.C."/>
        </authorList>
    </citation>
    <scope>NUCLEOTIDE SEQUENCE [LARGE SCALE GENOMIC DNA]</scope>
    <source>
        <strain evidence="5 6">DSM 6210</strain>
    </source>
</reference>
<dbReference type="InterPro" id="IPR005950">
    <property type="entry name" value="ModA"/>
</dbReference>
<gene>
    <name evidence="5" type="primary">modA</name>
    <name evidence="5" type="ORF">CKO31_24775</name>
</gene>
<dbReference type="Proteomes" id="UP000748752">
    <property type="component" value="Unassembled WGS sequence"/>
</dbReference>
<dbReference type="EMBL" id="NRRV01000136">
    <property type="protein sequence ID" value="MBK1633887.1"/>
    <property type="molecule type" value="Genomic_DNA"/>
</dbReference>
<sequence length="253" mass="26612">MPSIRPLILTAGLLATCGIGTAAAGEAQIAVAANFTAPMKAIIDLFEGDTEHTVRASYGSTGKLYAQIKNGAPFEALLAADQRRPELLEEEGVAVDGSRFTYAIGSLVLWSADADKVEDGPSLLESGDFNKLSIANPKLAPYGEASVETMQALDVEAAIEPKLVMGENIAQAYQFVDTGNADIGFVALSQVMEGGEITKGSGWIVPGDLHAPIRQDAVILERGADNPAVTALVEYLRGEKAEAVIRGFGYLTE</sequence>
<dbReference type="Gene3D" id="3.40.190.10">
    <property type="entry name" value="Periplasmic binding protein-like II"/>
    <property type="match status" value="2"/>
</dbReference>
<dbReference type="InterPro" id="IPR044084">
    <property type="entry name" value="AvModA-like_subst-bd"/>
</dbReference>
<evidence type="ECO:0000256" key="3">
    <source>
        <dbReference type="ARBA" id="ARBA00022729"/>
    </source>
</evidence>
<feature type="signal peptide" evidence="4">
    <location>
        <begin position="1"/>
        <end position="24"/>
    </location>
</feature>
<evidence type="ECO:0000256" key="2">
    <source>
        <dbReference type="ARBA" id="ARBA00022723"/>
    </source>
</evidence>
<dbReference type="PIRSF" id="PIRSF004846">
    <property type="entry name" value="ModA"/>
    <property type="match status" value="1"/>
</dbReference>
<dbReference type="NCBIfam" id="TIGR01256">
    <property type="entry name" value="modA"/>
    <property type="match status" value="1"/>
</dbReference>
<evidence type="ECO:0000256" key="4">
    <source>
        <dbReference type="SAM" id="SignalP"/>
    </source>
</evidence>
<evidence type="ECO:0000313" key="6">
    <source>
        <dbReference type="Proteomes" id="UP000748752"/>
    </source>
</evidence>
<proteinExistence type="inferred from homology"/>
<comment type="caution">
    <text evidence="5">The sequence shown here is derived from an EMBL/GenBank/DDBJ whole genome shotgun (WGS) entry which is preliminary data.</text>
</comment>
<keyword evidence="3 4" id="KW-0732">Signal</keyword>
<comment type="similarity">
    <text evidence="1">Belongs to the bacterial solute-binding protein ModA family.</text>
</comment>
<accession>A0ABS1CPM3</accession>
<dbReference type="InterPro" id="IPR050682">
    <property type="entry name" value="ModA/WtpA"/>
</dbReference>
<dbReference type="Pfam" id="PF13531">
    <property type="entry name" value="SBP_bac_11"/>
    <property type="match status" value="1"/>
</dbReference>
<organism evidence="5 6">
    <name type="scientific">Thiohalocapsa halophila</name>
    <dbReference type="NCBI Taxonomy" id="69359"/>
    <lineage>
        <taxon>Bacteria</taxon>
        <taxon>Pseudomonadati</taxon>
        <taxon>Pseudomonadota</taxon>
        <taxon>Gammaproteobacteria</taxon>
        <taxon>Chromatiales</taxon>
        <taxon>Chromatiaceae</taxon>
        <taxon>Thiohalocapsa</taxon>
    </lineage>
</organism>
<dbReference type="CDD" id="cd13539">
    <property type="entry name" value="PBP2_AvModA"/>
    <property type="match status" value="1"/>
</dbReference>
<name>A0ABS1CPM3_9GAMM</name>
<keyword evidence="2" id="KW-0479">Metal-binding</keyword>
<evidence type="ECO:0000256" key="1">
    <source>
        <dbReference type="ARBA" id="ARBA00009175"/>
    </source>
</evidence>
<dbReference type="SUPFAM" id="SSF53850">
    <property type="entry name" value="Periplasmic binding protein-like II"/>
    <property type="match status" value="1"/>
</dbReference>